<accession>A0A183B426</accession>
<name>A0A183B426_9TREM</name>
<protein>
    <submittedName>
        <fullName evidence="2">NYN domain-containing protein</fullName>
    </submittedName>
</protein>
<dbReference type="WBParaSite" id="ECPE_0001400101-mRNA-1">
    <property type="protein sequence ID" value="ECPE_0001400101-mRNA-1"/>
    <property type="gene ID" value="ECPE_0001400101"/>
</dbReference>
<organism evidence="2">
    <name type="scientific">Echinostoma caproni</name>
    <dbReference type="NCBI Taxonomy" id="27848"/>
    <lineage>
        <taxon>Eukaryota</taxon>
        <taxon>Metazoa</taxon>
        <taxon>Spiralia</taxon>
        <taxon>Lophotrochozoa</taxon>
        <taxon>Platyhelminthes</taxon>
        <taxon>Trematoda</taxon>
        <taxon>Digenea</taxon>
        <taxon>Plagiorchiida</taxon>
        <taxon>Echinostomata</taxon>
        <taxon>Echinostomatoidea</taxon>
        <taxon>Echinostomatidae</taxon>
        <taxon>Echinostoma</taxon>
    </lineage>
</organism>
<proteinExistence type="predicted"/>
<sequence length="448" mass="49798">LTSSREDVDGTSAWNQWLIGQIPNVFAHMIEEAVELYESPQSNPDSIASVTQLSRNHFLARLLSCLPYQLDSPLGQAQTSGGLFYGLSAQLRLRLSRLPWLPVQESKPMAKESISPKPEAKSSLVIPGRMLLSPMERDESSESAYRPLRVLTDLLITQLNMYEPHSDLIILPTSNQSPDPVVDDGTPDRHIQSTRSSSDPHSTWLITRNRRDALLWLGVQTISVDSLLDLAGSLNQDDYIQLLSILGPILEPCALESSAVQRTSIGIGLPSLLIQPNPEGLDLKVALPEVVFAEWIEPVLEHLQLQTEDIQDPPNASVDWLLAVGQLYASLVCLSDCPSFAQLPFKLPLVIKDRAERSIIVPPLSCLPNERRSEPIFLPPTSFTIAAGIKQNPGSPEELETRLFEFLLNQLEGSDVIRLISVAYFTKPLSTDRRGCRWFQLFSEAGWL</sequence>
<evidence type="ECO:0000256" key="1">
    <source>
        <dbReference type="SAM" id="MobiDB-lite"/>
    </source>
</evidence>
<evidence type="ECO:0000313" key="2">
    <source>
        <dbReference type="WBParaSite" id="ECPE_0001400101-mRNA-1"/>
    </source>
</evidence>
<feature type="region of interest" description="Disordered" evidence="1">
    <location>
        <begin position="173"/>
        <end position="201"/>
    </location>
</feature>
<reference evidence="2" key="1">
    <citation type="submission" date="2016-06" db="UniProtKB">
        <authorList>
            <consortium name="WormBaseParasite"/>
        </authorList>
    </citation>
    <scope>IDENTIFICATION</scope>
</reference>
<dbReference type="AlphaFoldDB" id="A0A183B426"/>